<proteinExistence type="predicted"/>
<name>A0A381WY40_9ZZZZ</name>
<gene>
    <name evidence="2" type="ORF">METZ01_LOCUS110025</name>
</gene>
<sequence>MNLFQRVFWLVFASALAGGLTFFGVASLVKLLY</sequence>
<organism evidence="2">
    <name type="scientific">marine metagenome</name>
    <dbReference type="NCBI Taxonomy" id="408172"/>
    <lineage>
        <taxon>unclassified sequences</taxon>
        <taxon>metagenomes</taxon>
        <taxon>ecological metagenomes</taxon>
    </lineage>
</organism>
<evidence type="ECO:0000313" key="2">
    <source>
        <dbReference type="EMBL" id="SVA57171.1"/>
    </source>
</evidence>
<keyword evidence="1" id="KW-0812">Transmembrane</keyword>
<feature type="transmembrane region" description="Helical" evidence="1">
    <location>
        <begin position="7"/>
        <end position="29"/>
    </location>
</feature>
<accession>A0A381WY40</accession>
<dbReference type="EMBL" id="UINC01013195">
    <property type="protein sequence ID" value="SVA57171.1"/>
    <property type="molecule type" value="Genomic_DNA"/>
</dbReference>
<keyword evidence="1" id="KW-0472">Membrane</keyword>
<keyword evidence="1" id="KW-1133">Transmembrane helix</keyword>
<reference evidence="2" key="1">
    <citation type="submission" date="2018-05" db="EMBL/GenBank/DDBJ databases">
        <authorList>
            <person name="Lanie J.A."/>
            <person name="Ng W.-L."/>
            <person name="Kazmierczak K.M."/>
            <person name="Andrzejewski T.M."/>
            <person name="Davidsen T.M."/>
            <person name="Wayne K.J."/>
            <person name="Tettelin H."/>
            <person name="Glass J.I."/>
            <person name="Rusch D."/>
            <person name="Podicherti R."/>
            <person name="Tsui H.-C.T."/>
            <person name="Winkler M.E."/>
        </authorList>
    </citation>
    <scope>NUCLEOTIDE SEQUENCE</scope>
</reference>
<dbReference type="AlphaFoldDB" id="A0A381WY40"/>
<protein>
    <submittedName>
        <fullName evidence="2">Uncharacterized protein</fullName>
    </submittedName>
</protein>
<evidence type="ECO:0000256" key="1">
    <source>
        <dbReference type="SAM" id="Phobius"/>
    </source>
</evidence>